<dbReference type="InParanoid" id="B0DXJ9"/>
<gene>
    <name evidence="1" type="ORF">LACBIDRAFT_313108</name>
</gene>
<dbReference type="Gene3D" id="3.80.10.10">
    <property type="entry name" value="Ribonuclease Inhibitor"/>
    <property type="match status" value="1"/>
</dbReference>
<dbReference type="GeneID" id="6084346"/>
<dbReference type="EMBL" id="DS547147">
    <property type="protein sequence ID" value="EDR00692.1"/>
    <property type="molecule type" value="Genomic_DNA"/>
</dbReference>
<organism evidence="2">
    <name type="scientific">Laccaria bicolor (strain S238N-H82 / ATCC MYA-4686)</name>
    <name type="common">Bicoloured deceiver</name>
    <name type="synonym">Laccaria laccata var. bicolor</name>
    <dbReference type="NCBI Taxonomy" id="486041"/>
    <lineage>
        <taxon>Eukaryota</taxon>
        <taxon>Fungi</taxon>
        <taxon>Dikarya</taxon>
        <taxon>Basidiomycota</taxon>
        <taxon>Agaricomycotina</taxon>
        <taxon>Agaricomycetes</taxon>
        <taxon>Agaricomycetidae</taxon>
        <taxon>Agaricales</taxon>
        <taxon>Agaricineae</taxon>
        <taxon>Hydnangiaceae</taxon>
        <taxon>Laccaria</taxon>
    </lineage>
</organism>
<reference evidence="1 2" key="1">
    <citation type="journal article" date="2008" name="Nature">
        <title>The genome of Laccaria bicolor provides insights into mycorrhizal symbiosis.</title>
        <authorList>
            <person name="Martin F."/>
            <person name="Aerts A."/>
            <person name="Ahren D."/>
            <person name="Brun A."/>
            <person name="Danchin E.G.J."/>
            <person name="Duchaussoy F."/>
            <person name="Gibon J."/>
            <person name="Kohler A."/>
            <person name="Lindquist E."/>
            <person name="Pereda V."/>
            <person name="Salamov A."/>
            <person name="Shapiro H.J."/>
            <person name="Wuyts J."/>
            <person name="Blaudez D."/>
            <person name="Buee M."/>
            <person name="Brokstein P."/>
            <person name="Canbaeck B."/>
            <person name="Cohen D."/>
            <person name="Courty P.E."/>
            <person name="Coutinho P.M."/>
            <person name="Delaruelle C."/>
            <person name="Detter J.C."/>
            <person name="Deveau A."/>
            <person name="DiFazio S."/>
            <person name="Duplessis S."/>
            <person name="Fraissinet-Tachet L."/>
            <person name="Lucic E."/>
            <person name="Frey-Klett P."/>
            <person name="Fourrey C."/>
            <person name="Feussner I."/>
            <person name="Gay G."/>
            <person name="Grimwood J."/>
            <person name="Hoegger P.J."/>
            <person name="Jain P."/>
            <person name="Kilaru S."/>
            <person name="Labbe J."/>
            <person name="Lin Y.C."/>
            <person name="Legue V."/>
            <person name="Le Tacon F."/>
            <person name="Marmeisse R."/>
            <person name="Melayah D."/>
            <person name="Montanini B."/>
            <person name="Muratet M."/>
            <person name="Nehls U."/>
            <person name="Niculita-Hirzel H."/>
            <person name="Oudot-Le Secq M.P."/>
            <person name="Peter M."/>
            <person name="Quesneville H."/>
            <person name="Rajashekar B."/>
            <person name="Reich M."/>
            <person name="Rouhier N."/>
            <person name="Schmutz J."/>
            <person name="Yin T."/>
            <person name="Chalot M."/>
            <person name="Henrissat B."/>
            <person name="Kuees U."/>
            <person name="Lucas S."/>
            <person name="Van de Peer Y."/>
            <person name="Podila G.K."/>
            <person name="Polle A."/>
            <person name="Pukkila P.J."/>
            <person name="Richardson P.M."/>
            <person name="Rouze P."/>
            <person name="Sanders I.R."/>
            <person name="Stajich J.E."/>
            <person name="Tunlid A."/>
            <person name="Tuskan G."/>
            <person name="Grigoriev I.V."/>
        </authorList>
    </citation>
    <scope>NUCLEOTIDE SEQUENCE [LARGE SCALE GENOMIC DNA]</scope>
    <source>
        <strain evidence="2">S238N-H82 / ATCC MYA-4686</strain>
    </source>
</reference>
<sequence length="292" mass="32288">MNWLNVSWNQITHFESIVLRYSPGELDKILTSMPLLEELKMVCGMLLFPMSDHSATNEAISLPHLRSLHVSGCGEALDQILNPLHTPSLKHLALEITDRLSIHGTLSPDLVVSAFLILHFRSTFTLGSLSIDGLPVQGIVEILVFVPNITRLFVRSLGVTELFPTYLTLNRDTIRRPFYHEWDTLSSFFLVPNLRDFVMEDTYPFTDSATLASSAGALLKMVKSRLNPQGDSEGRLESVSVVAFLEIGLSDSSTSAFCALTEFGEGQGVKINVDVKRKGGALHDLMSLRSAN</sequence>
<dbReference type="InterPro" id="IPR032675">
    <property type="entry name" value="LRR_dom_sf"/>
</dbReference>
<protein>
    <submittedName>
        <fullName evidence="1">Predicted protein</fullName>
    </submittedName>
</protein>
<dbReference type="RefSeq" id="XP_001888701.1">
    <property type="nucleotide sequence ID" value="XM_001888666.1"/>
</dbReference>
<proteinExistence type="predicted"/>
<evidence type="ECO:0000313" key="2">
    <source>
        <dbReference type="Proteomes" id="UP000001194"/>
    </source>
</evidence>
<dbReference type="HOGENOM" id="CLU_953365_0_0_1"/>
<evidence type="ECO:0000313" key="1">
    <source>
        <dbReference type="EMBL" id="EDR00692.1"/>
    </source>
</evidence>
<dbReference type="Proteomes" id="UP000001194">
    <property type="component" value="Unassembled WGS sequence"/>
</dbReference>
<accession>B0DXJ9</accession>
<dbReference type="AlphaFoldDB" id="B0DXJ9"/>
<name>B0DXJ9_LACBS</name>
<dbReference type="KEGG" id="lbc:LACBIDRAFT_313108"/>
<keyword evidence="2" id="KW-1185">Reference proteome</keyword>
<dbReference type="SUPFAM" id="SSF52047">
    <property type="entry name" value="RNI-like"/>
    <property type="match status" value="1"/>
</dbReference>